<keyword evidence="1" id="KW-0732">Signal</keyword>
<protein>
    <recommendedName>
        <fullName evidence="4">WD40-like Beta Propeller Repeat</fullName>
    </recommendedName>
</protein>
<accession>A0A1H6DL22</accession>
<keyword evidence="3" id="KW-1185">Reference proteome</keyword>
<dbReference type="Gene3D" id="2.120.10.30">
    <property type="entry name" value="TolB, C-terminal domain"/>
    <property type="match status" value="1"/>
</dbReference>
<dbReference type="SUPFAM" id="SSF82171">
    <property type="entry name" value="DPP6 N-terminal domain-like"/>
    <property type="match status" value="1"/>
</dbReference>
<feature type="chain" id="PRO_5009296015" description="WD40-like Beta Propeller Repeat" evidence="1">
    <location>
        <begin position="21"/>
        <end position="306"/>
    </location>
</feature>
<name>A0A1H6DL22_9ACTN</name>
<reference evidence="2 3" key="1">
    <citation type="submission" date="2016-10" db="EMBL/GenBank/DDBJ databases">
        <authorList>
            <person name="de Groot N.N."/>
        </authorList>
    </citation>
    <scope>NUCLEOTIDE SEQUENCE [LARGE SCALE GENOMIC DNA]</scope>
    <source>
        <strain evidence="2 3">CGMCC 4.7037</strain>
    </source>
</reference>
<evidence type="ECO:0008006" key="4">
    <source>
        <dbReference type="Google" id="ProtNLM"/>
    </source>
</evidence>
<dbReference type="AlphaFoldDB" id="A0A1H6DL22"/>
<feature type="signal peptide" evidence="1">
    <location>
        <begin position="1"/>
        <end position="20"/>
    </location>
</feature>
<dbReference type="EMBL" id="FNVT01000005">
    <property type="protein sequence ID" value="SEG85849.1"/>
    <property type="molecule type" value="Genomic_DNA"/>
</dbReference>
<dbReference type="RefSeq" id="WP_103957876.1">
    <property type="nucleotide sequence ID" value="NZ_FNVT01000005.1"/>
</dbReference>
<evidence type="ECO:0000256" key="1">
    <source>
        <dbReference type="SAM" id="SignalP"/>
    </source>
</evidence>
<gene>
    <name evidence="2" type="ORF">SAMN05444920_105597</name>
</gene>
<evidence type="ECO:0000313" key="3">
    <source>
        <dbReference type="Proteomes" id="UP000236732"/>
    </source>
</evidence>
<dbReference type="InterPro" id="IPR011042">
    <property type="entry name" value="6-blade_b-propeller_TolB-like"/>
</dbReference>
<organism evidence="2 3">
    <name type="scientific">Nonomuraea solani</name>
    <dbReference type="NCBI Taxonomy" id="1144553"/>
    <lineage>
        <taxon>Bacteria</taxon>
        <taxon>Bacillati</taxon>
        <taxon>Actinomycetota</taxon>
        <taxon>Actinomycetes</taxon>
        <taxon>Streptosporangiales</taxon>
        <taxon>Streptosporangiaceae</taxon>
        <taxon>Nonomuraea</taxon>
    </lineage>
</organism>
<dbReference type="Proteomes" id="UP000236732">
    <property type="component" value="Unassembled WGS sequence"/>
</dbReference>
<sequence length="306" mass="33144">MIAAIAIALSLTLVPPAARADIVLPGTGGMKYQEKVDDPVRLTAYGLGTRRTSLRSFTGDTFTWGRTTAEVSVAPGGRLAAGVPRSYRASYDALILTDRTTGTATRVRTVKKPLTASYVSWSRDAKRIALTVEQKVGGRWRVLGFTIVDVATKRARTVRVPGLSEDAGFWWSPGGDLISTYGVGLRVYRASDGAVLRTLRGVGRPTGPEDAFSPSGARLATWCPARFKEQLCLVNPATGTIATRVNVRPEALFGWWDESHVIAVMAYGSAYRLSVVDLKGKVTRVLAAIPARTWAAELWLSFTRRS</sequence>
<evidence type="ECO:0000313" key="2">
    <source>
        <dbReference type="EMBL" id="SEG85849.1"/>
    </source>
</evidence>
<dbReference type="OrthoDB" id="3521109at2"/>
<proteinExistence type="predicted"/>